<dbReference type="PROSITE" id="PS01359">
    <property type="entry name" value="ZF_PHD_1"/>
    <property type="match status" value="1"/>
</dbReference>
<feature type="region of interest" description="Disordered" evidence="12">
    <location>
        <begin position="2385"/>
        <end position="2431"/>
    </location>
</feature>
<dbReference type="InterPro" id="IPR014001">
    <property type="entry name" value="Helicase_ATP-bd"/>
</dbReference>
<dbReference type="EnsemblPlants" id="Pp3c13_19680V3.1">
    <property type="protein sequence ID" value="Pp3c13_19680V3.1"/>
    <property type="gene ID" value="Pp3c13_19680"/>
</dbReference>
<dbReference type="InterPro" id="IPR001650">
    <property type="entry name" value="Helicase_C-like"/>
</dbReference>
<keyword evidence="6 11" id="KW-0863">Zinc-finger</keyword>
<dbReference type="InterPro" id="IPR000953">
    <property type="entry name" value="Chromo/chromo_shadow_dom"/>
</dbReference>
<evidence type="ECO:0000313" key="19">
    <source>
        <dbReference type="EMBL" id="PNR42755.1"/>
    </source>
</evidence>
<dbReference type="Pfam" id="PF00176">
    <property type="entry name" value="SNF2-rel_dom"/>
    <property type="match status" value="1"/>
</dbReference>
<feature type="domain" description="Chromo" evidence="13">
    <location>
        <begin position="1086"/>
        <end position="1148"/>
    </location>
</feature>
<organism evidence="19">
    <name type="scientific">Physcomitrium patens</name>
    <name type="common">Spreading-leaved earth moss</name>
    <name type="synonym">Physcomitrella patens</name>
    <dbReference type="NCBI Taxonomy" id="3218"/>
    <lineage>
        <taxon>Eukaryota</taxon>
        <taxon>Viridiplantae</taxon>
        <taxon>Streptophyta</taxon>
        <taxon>Embryophyta</taxon>
        <taxon>Bryophyta</taxon>
        <taxon>Bryophytina</taxon>
        <taxon>Bryopsida</taxon>
        <taxon>Funariidae</taxon>
        <taxon>Funariales</taxon>
        <taxon>Funariaceae</taxon>
        <taxon>Physcomitrium</taxon>
    </lineage>
</organism>
<dbReference type="InterPro" id="IPR038718">
    <property type="entry name" value="SNF2-like_sf"/>
</dbReference>
<evidence type="ECO:0000256" key="10">
    <source>
        <dbReference type="ARBA" id="ARBA00023242"/>
    </source>
</evidence>
<feature type="compositionally biased region" description="Acidic residues" evidence="12">
    <location>
        <begin position="3026"/>
        <end position="3037"/>
    </location>
</feature>
<dbReference type="FunCoup" id="A0A2K1JMH3">
    <property type="interactions" value="885"/>
</dbReference>
<feature type="compositionally biased region" description="Polar residues" evidence="12">
    <location>
        <begin position="56"/>
        <end position="75"/>
    </location>
</feature>
<evidence type="ECO:0000256" key="9">
    <source>
        <dbReference type="ARBA" id="ARBA00022840"/>
    </source>
</evidence>
<feature type="domain" description="Myb-like" evidence="15">
    <location>
        <begin position="2330"/>
        <end position="2379"/>
    </location>
</feature>
<dbReference type="InterPro" id="IPR019787">
    <property type="entry name" value="Znf_PHD-finger"/>
</dbReference>
<dbReference type="SMART" id="SM00249">
    <property type="entry name" value="PHD"/>
    <property type="match status" value="2"/>
</dbReference>
<evidence type="ECO:0000256" key="5">
    <source>
        <dbReference type="ARBA" id="ARBA00022741"/>
    </source>
</evidence>
<accession>A0A2K1JMH3</accession>
<evidence type="ECO:0000256" key="12">
    <source>
        <dbReference type="SAM" id="MobiDB-lite"/>
    </source>
</evidence>
<dbReference type="GO" id="GO:0000785">
    <property type="term" value="C:chromatin"/>
    <property type="evidence" value="ECO:0000318"/>
    <property type="project" value="GO_Central"/>
</dbReference>
<dbReference type="GO" id="GO:0140658">
    <property type="term" value="F:ATP-dependent chromatin remodeler activity"/>
    <property type="evidence" value="ECO:0000318"/>
    <property type="project" value="GO_Central"/>
</dbReference>
<feature type="compositionally biased region" description="Polar residues" evidence="12">
    <location>
        <begin position="2608"/>
        <end position="2625"/>
    </location>
</feature>
<feature type="compositionally biased region" description="Basic and acidic residues" evidence="12">
    <location>
        <begin position="140"/>
        <end position="152"/>
    </location>
</feature>
<evidence type="ECO:0008006" key="22">
    <source>
        <dbReference type="Google" id="ProtNLM"/>
    </source>
</evidence>
<dbReference type="SUPFAM" id="SSF52540">
    <property type="entry name" value="P-loop containing nucleoside triphosphate hydrolases"/>
    <property type="match status" value="2"/>
</dbReference>
<feature type="compositionally biased region" description="Low complexity" evidence="12">
    <location>
        <begin position="1914"/>
        <end position="1928"/>
    </location>
</feature>
<evidence type="ECO:0000313" key="20">
    <source>
        <dbReference type="EnsemblPlants" id="Pp3c13_19680V3.1"/>
    </source>
</evidence>
<dbReference type="GO" id="GO:0016887">
    <property type="term" value="F:ATP hydrolysis activity"/>
    <property type="evidence" value="ECO:0000318"/>
    <property type="project" value="GO_Central"/>
</dbReference>
<dbReference type="InterPro" id="IPR019786">
    <property type="entry name" value="Zinc_finger_PHD-type_CS"/>
</dbReference>
<feature type="compositionally biased region" description="Basic and acidic residues" evidence="12">
    <location>
        <begin position="2576"/>
        <end position="2589"/>
    </location>
</feature>
<keyword evidence="4" id="KW-0677">Repeat</keyword>
<evidence type="ECO:0000259" key="16">
    <source>
        <dbReference type="PROSITE" id="PS50812"/>
    </source>
</evidence>
<feature type="region of interest" description="Disordered" evidence="12">
    <location>
        <begin position="2165"/>
        <end position="2185"/>
    </location>
</feature>
<dbReference type="Gene3D" id="3.40.50.10810">
    <property type="entry name" value="Tandem AAA-ATPase domain"/>
    <property type="match status" value="1"/>
</dbReference>
<dbReference type="PROSITE" id="PS51192">
    <property type="entry name" value="HELICASE_ATP_BIND_1"/>
    <property type="match status" value="1"/>
</dbReference>
<dbReference type="SMR" id="A0A2K1JMH3"/>
<dbReference type="SUPFAM" id="SSF63748">
    <property type="entry name" value="Tudor/PWWP/MBT"/>
    <property type="match status" value="1"/>
</dbReference>
<evidence type="ECO:0000256" key="4">
    <source>
        <dbReference type="ARBA" id="ARBA00022737"/>
    </source>
</evidence>
<dbReference type="GO" id="GO:0005634">
    <property type="term" value="C:nucleus"/>
    <property type="evidence" value="ECO:0000318"/>
    <property type="project" value="GO_Central"/>
</dbReference>
<dbReference type="Gene3D" id="3.40.50.300">
    <property type="entry name" value="P-loop containing nucleotide triphosphate hydrolases"/>
    <property type="match status" value="1"/>
</dbReference>
<evidence type="ECO:0000256" key="8">
    <source>
        <dbReference type="ARBA" id="ARBA00022833"/>
    </source>
</evidence>
<feature type="region of interest" description="Disordered" evidence="12">
    <location>
        <begin position="2006"/>
        <end position="2025"/>
    </location>
</feature>
<dbReference type="Gene3D" id="2.30.30.140">
    <property type="match status" value="1"/>
</dbReference>
<evidence type="ECO:0000256" key="2">
    <source>
        <dbReference type="ARBA" id="ARBA00009687"/>
    </source>
</evidence>
<dbReference type="PaxDb" id="3218-PP1S223_99V6.1"/>
<dbReference type="SMART" id="SM00298">
    <property type="entry name" value="CHROMO"/>
    <property type="match status" value="2"/>
</dbReference>
<dbReference type="Pfam" id="PF00628">
    <property type="entry name" value="PHD"/>
    <property type="match status" value="1"/>
</dbReference>
<feature type="domain" description="Helicase ATP-binding" evidence="17">
    <location>
        <begin position="1188"/>
        <end position="1370"/>
    </location>
</feature>
<keyword evidence="21" id="KW-1185">Reference proteome</keyword>
<dbReference type="Proteomes" id="UP000006727">
    <property type="component" value="Chromosome 13"/>
</dbReference>
<dbReference type="PROSITE" id="PS50812">
    <property type="entry name" value="PWWP"/>
    <property type="match status" value="1"/>
</dbReference>
<feature type="domain" description="PHD-type" evidence="14">
    <location>
        <begin position="718"/>
        <end position="765"/>
    </location>
</feature>
<feature type="region of interest" description="Disordered" evidence="12">
    <location>
        <begin position="2602"/>
        <end position="2625"/>
    </location>
</feature>
<dbReference type="GO" id="GO:0005524">
    <property type="term" value="F:ATP binding"/>
    <property type="evidence" value="ECO:0007669"/>
    <property type="project" value="UniProtKB-KW"/>
</dbReference>
<keyword evidence="10" id="KW-0539">Nucleus</keyword>
<dbReference type="EnsemblPlants" id="Pp3c13_19680V3.2">
    <property type="protein sequence ID" value="Pp3c13_19680V3.2"/>
    <property type="gene ID" value="Pp3c13_19680"/>
</dbReference>
<feature type="compositionally biased region" description="Basic residues" evidence="12">
    <location>
        <begin position="2935"/>
        <end position="2948"/>
    </location>
</feature>
<evidence type="ECO:0000259" key="14">
    <source>
        <dbReference type="PROSITE" id="PS50016"/>
    </source>
</evidence>
<feature type="region of interest" description="Disordered" evidence="12">
    <location>
        <begin position="128"/>
        <end position="164"/>
    </location>
</feature>
<keyword evidence="3" id="KW-0479">Metal-binding</keyword>
<dbReference type="InterPro" id="IPR016197">
    <property type="entry name" value="Chromo-like_dom_sf"/>
</dbReference>
<evidence type="ECO:0000256" key="7">
    <source>
        <dbReference type="ARBA" id="ARBA00022801"/>
    </source>
</evidence>
<feature type="domain" description="PHD-type" evidence="14">
    <location>
        <begin position="536"/>
        <end position="583"/>
    </location>
</feature>
<feature type="compositionally biased region" description="Polar residues" evidence="12">
    <location>
        <begin position="1940"/>
        <end position="1954"/>
    </location>
</feature>
<dbReference type="SMART" id="SM00487">
    <property type="entry name" value="DEXDc"/>
    <property type="match status" value="1"/>
</dbReference>
<dbReference type="CDD" id="cd18793">
    <property type="entry name" value="SF2_C_SNF"/>
    <property type="match status" value="1"/>
</dbReference>
<dbReference type="SUPFAM" id="SSF54160">
    <property type="entry name" value="Chromo domain-like"/>
    <property type="match status" value="2"/>
</dbReference>
<dbReference type="PANTHER" id="PTHR45623:SF28">
    <property type="entry name" value="PROTEIN CHROMATIN REMODELING 4"/>
    <property type="match status" value="1"/>
</dbReference>
<dbReference type="PROSITE" id="PS50013">
    <property type="entry name" value="CHROMO_2"/>
    <property type="match status" value="1"/>
</dbReference>
<feature type="domain" description="Helicase C-terminal" evidence="18">
    <location>
        <begin position="1503"/>
        <end position="1662"/>
    </location>
</feature>
<keyword evidence="9" id="KW-0067">ATP-binding</keyword>
<feature type="region of interest" description="Disordered" evidence="12">
    <location>
        <begin position="1849"/>
        <end position="1954"/>
    </location>
</feature>
<dbReference type="CDD" id="cd18660">
    <property type="entry name" value="CD1_tandem"/>
    <property type="match status" value="1"/>
</dbReference>
<dbReference type="InterPro" id="IPR000330">
    <property type="entry name" value="SNF2_N"/>
</dbReference>
<comment type="similarity">
    <text evidence="2">Belongs to the SNF2/RAD54 helicase family. ISWI subfamily.</text>
</comment>
<evidence type="ECO:0000259" key="17">
    <source>
        <dbReference type="PROSITE" id="PS51192"/>
    </source>
</evidence>
<feature type="region of interest" description="Disordered" evidence="12">
    <location>
        <begin position="2733"/>
        <end position="2762"/>
    </location>
</feature>
<dbReference type="InterPro" id="IPR001965">
    <property type="entry name" value="Znf_PHD"/>
</dbReference>
<dbReference type="InterPro" id="IPR011011">
    <property type="entry name" value="Znf_FYVE_PHD"/>
</dbReference>
<dbReference type="SMART" id="SM01147">
    <property type="entry name" value="DUF1087"/>
    <property type="match status" value="1"/>
</dbReference>
<feature type="compositionally biased region" description="Basic and acidic residues" evidence="12">
    <location>
        <begin position="517"/>
        <end position="527"/>
    </location>
</feature>
<proteinExistence type="inferred from homology"/>
<feature type="compositionally biased region" description="Basic and acidic residues" evidence="12">
    <location>
        <begin position="1884"/>
        <end position="1897"/>
    </location>
</feature>
<keyword evidence="5" id="KW-0547">Nucleotide-binding</keyword>
<evidence type="ECO:0000256" key="6">
    <source>
        <dbReference type="ARBA" id="ARBA00022771"/>
    </source>
</evidence>
<dbReference type="GO" id="GO:0006338">
    <property type="term" value="P:chromatin remodeling"/>
    <property type="evidence" value="ECO:0000318"/>
    <property type="project" value="GO_Central"/>
</dbReference>
<dbReference type="Pfam" id="PF06465">
    <property type="entry name" value="DUF1087"/>
    <property type="match status" value="1"/>
</dbReference>
<dbReference type="CDD" id="cd15532">
    <property type="entry name" value="PHD2_CHD_II"/>
    <property type="match status" value="1"/>
</dbReference>
<dbReference type="InterPro" id="IPR001005">
    <property type="entry name" value="SANT/Myb"/>
</dbReference>
<feature type="region of interest" description="Disordered" evidence="12">
    <location>
        <begin position="1"/>
        <end position="101"/>
    </location>
</feature>
<feature type="compositionally biased region" description="Basic and acidic residues" evidence="12">
    <location>
        <begin position="385"/>
        <end position="394"/>
    </location>
</feature>
<feature type="region of interest" description="Disordered" evidence="12">
    <location>
        <begin position="2082"/>
        <end position="2107"/>
    </location>
</feature>
<evidence type="ECO:0000256" key="3">
    <source>
        <dbReference type="ARBA" id="ARBA00022723"/>
    </source>
</evidence>
<dbReference type="InterPro" id="IPR013083">
    <property type="entry name" value="Znf_RING/FYVE/PHD"/>
</dbReference>
<reference evidence="19 21" key="1">
    <citation type="journal article" date="2008" name="Science">
        <title>The Physcomitrella genome reveals evolutionary insights into the conquest of land by plants.</title>
        <authorList>
            <person name="Rensing S."/>
            <person name="Lang D."/>
            <person name="Zimmer A."/>
            <person name="Terry A."/>
            <person name="Salamov A."/>
            <person name="Shapiro H."/>
            <person name="Nishiyama T."/>
            <person name="Perroud P.-F."/>
            <person name="Lindquist E."/>
            <person name="Kamisugi Y."/>
            <person name="Tanahashi T."/>
            <person name="Sakakibara K."/>
            <person name="Fujita T."/>
            <person name="Oishi K."/>
            <person name="Shin-I T."/>
            <person name="Kuroki Y."/>
            <person name="Toyoda A."/>
            <person name="Suzuki Y."/>
            <person name="Hashimoto A."/>
            <person name="Yamaguchi K."/>
            <person name="Sugano A."/>
            <person name="Kohara Y."/>
            <person name="Fujiyama A."/>
            <person name="Anterola A."/>
            <person name="Aoki S."/>
            <person name="Ashton N."/>
            <person name="Barbazuk W.B."/>
            <person name="Barker E."/>
            <person name="Bennetzen J."/>
            <person name="Bezanilla M."/>
            <person name="Blankenship R."/>
            <person name="Cho S.H."/>
            <person name="Dutcher S."/>
            <person name="Estelle M."/>
            <person name="Fawcett J.A."/>
            <person name="Gundlach H."/>
            <person name="Hanada K."/>
            <person name="Heyl A."/>
            <person name="Hicks K.A."/>
            <person name="Hugh J."/>
            <person name="Lohr M."/>
            <person name="Mayer K."/>
            <person name="Melkozernov A."/>
            <person name="Murata T."/>
            <person name="Nelson D."/>
            <person name="Pils B."/>
            <person name="Prigge M."/>
            <person name="Reiss B."/>
            <person name="Renner T."/>
            <person name="Rombauts S."/>
            <person name="Rushton P."/>
            <person name="Sanderfoot A."/>
            <person name="Schween G."/>
            <person name="Shiu S.-H."/>
            <person name="Stueber K."/>
            <person name="Theodoulou F.L."/>
            <person name="Tu H."/>
            <person name="Van de Peer Y."/>
            <person name="Verrier P.J."/>
            <person name="Waters E."/>
            <person name="Wood A."/>
            <person name="Yang L."/>
            <person name="Cove D."/>
            <person name="Cuming A."/>
            <person name="Hasebe M."/>
            <person name="Lucas S."/>
            <person name="Mishler D.B."/>
            <person name="Reski R."/>
            <person name="Grigoriev I."/>
            <person name="Quatrano R.S."/>
            <person name="Boore J.L."/>
        </authorList>
    </citation>
    <scope>NUCLEOTIDE SEQUENCE [LARGE SCALE GENOMIC DNA]</scope>
    <source>
        <strain evidence="20 21">cv. Gransden 2004</strain>
    </source>
</reference>
<feature type="region of interest" description="Disordered" evidence="12">
    <location>
        <begin position="433"/>
        <end position="527"/>
    </location>
</feature>
<dbReference type="Gene3D" id="2.40.50.40">
    <property type="match status" value="2"/>
</dbReference>
<keyword evidence="8" id="KW-0862">Zinc</keyword>
<dbReference type="Pfam" id="PF00855">
    <property type="entry name" value="PWWP"/>
    <property type="match status" value="1"/>
</dbReference>
<feature type="region of interest" description="Disordered" evidence="12">
    <location>
        <begin position="340"/>
        <end position="412"/>
    </location>
</feature>
<feature type="region of interest" description="Disordered" evidence="12">
    <location>
        <begin position="2575"/>
        <end position="2594"/>
    </location>
</feature>
<dbReference type="GO" id="GO:0003677">
    <property type="term" value="F:DNA binding"/>
    <property type="evidence" value="ECO:0000318"/>
    <property type="project" value="GO_Central"/>
</dbReference>
<evidence type="ECO:0000256" key="11">
    <source>
        <dbReference type="PROSITE-ProRule" id="PRU00146"/>
    </source>
</evidence>
<feature type="compositionally biased region" description="Basic and acidic residues" evidence="12">
    <location>
        <begin position="447"/>
        <end position="471"/>
    </location>
</feature>
<dbReference type="STRING" id="3218.A0A2K1JMH3"/>
<dbReference type="CDD" id="cd11660">
    <property type="entry name" value="SANT_TRF"/>
    <property type="match status" value="1"/>
</dbReference>
<dbReference type="InterPro" id="IPR009057">
    <property type="entry name" value="Homeodomain-like_sf"/>
</dbReference>
<dbReference type="GO" id="GO:0003682">
    <property type="term" value="F:chromatin binding"/>
    <property type="evidence" value="ECO:0000318"/>
    <property type="project" value="GO_Central"/>
</dbReference>
<feature type="region of interest" description="Disordered" evidence="12">
    <location>
        <begin position="2892"/>
        <end position="3043"/>
    </location>
</feature>
<evidence type="ECO:0000259" key="15">
    <source>
        <dbReference type="PROSITE" id="PS50090"/>
    </source>
</evidence>
<dbReference type="Pfam" id="PF00271">
    <property type="entry name" value="Helicase_C"/>
    <property type="match status" value="1"/>
</dbReference>
<dbReference type="SUPFAM" id="SSF57903">
    <property type="entry name" value="FYVE/PHD zinc finger"/>
    <property type="match status" value="2"/>
</dbReference>
<dbReference type="GO" id="GO:0008270">
    <property type="term" value="F:zinc ion binding"/>
    <property type="evidence" value="ECO:0007669"/>
    <property type="project" value="UniProtKB-KW"/>
</dbReference>
<dbReference type="InterPro" id="IPR023780">
    <property type="entry name" value="Chromo_domain"/>
</dbReference>
<evidence type="ECO:0000259" key="18">
    <source>
        <dbReference type="PROSITE" id="PS51194"/>
    </source>
</evidence>
<dbReference type="PROSITE" id="PS50090">
    <property type="entry name" value="MYB_LIKE"/>
    <property type="match status" value="1"/>
</dbReference>
<feature type="region of interest" description="Disordered" evidence="12">
    <location>
        <begin position="598"/>
        <end position="662"/>
    </location>
</feature>
<feature type="domain" description="PWWP" evidence="16">
    <location>
        <begin position="246"/>
        <end position="311"/>
    </location>
</feature>
<feature type="compositionally biased region" description="Basic and acidic residues" evidence="12">
    <location>
        <begin position="2408"/>
        <end position="2431"/>
    </location>
</feature>
<dbReference type="PROSITE" id="PS51194">
    <property type="entry name" value="HELICASE_CTER"/>
    <property type="match status" value="1"/>
</dbReference>
<feature type="compositionally biased region" description="Basic and acidic residues" evidence="12">
    <location>
        <begin position="355"/>
        <end position="364"/>
    </location>
</feature>
<feature type="compositionally biased region" description="Acidic residues" evidence="12">
    <location>
        <begin position="187"/>
        <end position="196"/>
    </location>
</feature>
<comment type="subcellular location">
    <subcellularLocation>
        <location evidence="1">Nucleus</location>
    </subcellularLocation>
</comment>
<dbReference type="InterPro" id="IPR027417">
    <property type="entry name" value="P-loop_NTPase"/>
</dbReference>
<name>A0A2K1JMH3_PHYPA</name>
<reference evidence="20" key="3">
    <citation type="submission" date="2020-12" db="UniProtKB">
        <authorList>
            <consortium name="EnsemblPlants"/>
        </authorList>
    </citation>
    <scope>IDENTIFICATION</scope>
</reference>
<evidence type="ECO:0000313" key="21">
    <source>
        <dbReference type="Proteomes" id="UP000006727"/>
    </source>
</evidence>
<dbReference type="EMBL" id="ABEU02000013">
    <property type="protein sequence ID" value="PNR42755.1"/>
    <property type="molecule type" value="Genomic_DNA"/>
</dbReference>
<dbReference type="InterPro" id="IPR009463">
    <property type="entry name" value="DUF1087"/>
</dbReference>
<dbReference type="GO" id="GO:0042393">
    <property type="term" value="F:histone binding"/>
    <property type="evidence" value="ECO:0000318"/>
    <property type="project" value="GO_Central"/>
</dbReference>
<feature type="compositionally biased region" description="Basic and acidic residues" evidence="12">
    <location>
        <begin position="2091"/>
        <end position="2107"/>
    </location>
</feature>
<dbReference type="Gene3D" id="3.30.40.10">
    <property type="entry name" value="Zinc/RING finger domain, C3HC4 (zinc finger)"/>
    <property type="match status" value="2"/>
</dbReference>
<evidence type="ECO:0000259" key="13">
    <source>
        <dbReference type="PROSITE" id="PS50013"/>
    </source>
</evidence>
<dbReference type="PROSITE" id="PS50016">
    <property type="entry name" value="ZF_PHD_2"/>
    <property type="match status" value="2"/>
</dbReference>
<dbReference type="SMART" id="SM00293">
    <property type="entry name" value="PWWP"/>
    <property type="match status" value="1"/>
</dbReference>
<dbReference type="SUPFAM" id="SSF46689">
    <property type="entry name" value="Homeodomain-like"/>
    <property type="match status" value="1"/>
</dbReference>
<sequence>MEALEKPKEKRTKSGGPHGIKSKSATVDHAATHQHVRLRIKLPVSPARNLAGSTKGAKSSTGASVATNHEPATSDPSDHKSGDTEPTSPAPEYQDFSNTSLKELRRRYEAKFGTATLSNNSDYLKRKLAGQCGPPRLRRTNVEHDVTVEKSPKKSPTSRRRKVEDILEPEARVVGAEEDIDVDVEVADGEDEDSDPDCGVQDGDASTPLKKQRSGRKDGGANQWTSQAEEIRRIVRKKRRNRAFPPQTLVWAKLEERPWWPARVVNLEELPESVLEKKLVGWTCVELYGLPTDEQRFAWLQRENLASYKKFRKDFNEQKFPERFEDGNFQLALKDISDEAKRRRTADNTAVGTKSLREERDSSMEVRSSNSSSSDEDESEAPLRLGKETLDTGKKHLKHRTEIGQGKLKQMRMKKVHGLQVEDMKQARSMCLSKGEEDATISKLKKTKDNGGDMTRKRKRLVADEQMKDDSQGSSDEAEDVTIPESPPTKAVSDSKLNRQSIGKKLSRSLSNAGDSVKVDKDGSRKPKRTGEDGYYYDCEVCGIGGELLCCDLCPRVYHLECLTPPLKRTPPGKWVCPTCRDRSGVVRAAGNSFADARQQSKVKGVEDPSARAGNKVWRKEKSIGPPVVSSEKISKRRREDADSKRRRKRAKSKGEEDSGQRKLNCGYCGVETFSLRSSGLCDKCHPEIRAGTVDDNPSNSTPAECVETIQLEKDELSGRCHSCGERGVDFNCGNCSCAFHKDCVVPPLRRMPKNPWFCSSCSSGGDHDLGDEQPFDALSAEVHCILGCRVPACQGLPTSRCVTEMDKDRQLKVYPQKVEEGNVNGSLKNILEGPGDAAGMEWKVVKRKQSSDVNPTGGAQTAVPMEIDSLSGAGAGAAILNTERKSLDLEEEEPETKTVVSEIESVKVKTSALTNPKEKNSSKLSSSGVVQVEDPSFVIEIGGHYMNLNVQLPLDSVTKTDENASNKEIACGGLSNSLLQQSKDTTRKIKEFENGKITSSGVAPTEAAEKKGNPDSLCDINATGTDGQVNLSPSLEFLVKWRDRSHIHNEWVSEERLRTIAKRKLEKYKLKYGTDPLILMDDECLKPQRILATRVGKNGSAEVLVKWHSQPYDACTWEDKGHPVVAKNLELLQVFERFEAAAVTKTSNMMTNENRPSGIEELTVQPEWLRGGGILFPHQLEALNWLRKSWYHHKKVILADEMGLGKTISACAFLASLYREFRVNAPCLVLVPLSTMSNWLAEFSVWAPFLNVIEYHGSVKARAVIREYEWYSTTTGKSGNEGKRPDSQIIKFDVMLTSYEMVISDSNQLRSIPWEVLIVDEGQRLKNSESKLFTLLNTYKFGHRVLLTGTPLQNNLSEMYNLLNFLQPETFPSQGAFEEKFGSLSTAEQVDELKKLVAPHMLRRLKKDVMQNIPPKAERVVPVELTPVQAEYYRALLTKNYQLLRQVGGCKPGGQNQSLLNIMMQLRKVCNHPYLLPGSEPEGGSPKFFHEMRIKASAKLTLLHSMLRHLKRGGHRVLIFSQMTKLLDILEEYMVFEFGAHSYERVDGSVPVAERQKSISRFNQDQSRFVFLLSTRSCGLGINLATADTVIIYDSDFNPHADIQAMNRAHRIGQSKTLLVYRLVVRASVEERILQLARKKLMLEYLFANKSGSQKEVEDIIRWGTEELFAGDSLEESRALLNAEVGATEEVRRKPLDETCGKSSGLDREIKDDCKDGMLSQDKVQKKAKAAKVIWDDVAVSRLLDRSDLATTNMEVAEGDQGGDWLGSLKTWTWNEQDCGEQMDNEEDSPRDIEIAENPLNPSVEQNKWEELLRLRWEKLQKEEEAALGRGKRTRKNVLYNESQVLKLEEESSGYSEEDLDRDHSSEPVSKPVPRVKQPLGKVRADDQDLNIKDDTQSSFADEGKPVSGSFKTPASSSSNPLTTSFSQIAAHETEERSPTFQGTHRSSSAKVNTIQTPITIDLEDTPRTMPSISIINVEQSRNGNVSYPHRVYTVPGTPVRAAGEQSLVSSKHHVPSPLLSSEQIDPDLSTLRKQLDKGPQSSLSSQAIRQLLSPAIQGSSGQYGSAGHSNIRSLVFDGVSGSRVPQPVSEERVFDNPGNRRHDADLQGLQPDLLQRAYAREGQNSAMLSTSGVFDVPHASSIKDSRDATGSVTVSELLRRVSNKKGGSMLPPASSDGRHSSQFLSNDVLPNVLGTNQSSQGSPNLSMSLGFGGLNLSGQDQGLLVRARASHDSQKLARSHNKTGTSLGVPSSLCGSGDVTRVQGGDALLVSGGSDHHEGRSSDGSLRLLSGSQDMVGLPSLNKYELSKRSSPFGETYARFKQGSHVEPWTEDELDSLWTGVRRLGCGNWAAMLLDRRLNFHKSRTAHDLAERWREEQMKLFGPSPADIETKPVRQGYSPLSSAEDGIGHRNRDHTSAGEESYVKNRKGSADSFERFPKETIDLTGTSTIINQAIDRKQVLETLRAVDLSYRRSSGMTGNPAIDRVEYSKVPESSSALDLVNSVRPQGSAVRESGSASRSGLAMEGHSIDFDKWEGTTSRRRIDVPKEMLRQSQLPKTKLPASFLANLSASQSIDAREKQSQELRDQHTLPLLPQVSAPGLGLLDAGQSSSGSFPHKASFSQQMQQDNISLRGFHDSPRNHDSRASSLSSTFAELDKRRLKIGLGSSKNSDAMGSNEASQSLPHWLREAFKPDQPPPPPPKVATVSPMITAVAQATSFLYKDCVPFLTPFVHPGTLPAPPRRAAKKRKSAAGEAESGRGTEVVSVRNELNFLMSGVESTNPSLSSSLQQFASSLNAGFNTGGQTASAPSTSSFSKRHVDFSALPSLDTPAQPSFSKPIPALEELMSLKNLPSLPSVAPPLDDTVTSGLERSFLAQSSAQVLDTTSAGQNIVFSSRSERHGAKDGRHRNSNSFPVNKHSLSLRKGDIGAQEVIHLRRRHEARTRKRKSTTFSFASAKLPSYEGSPDSPHKHRQDGSGESQLPGWMIAADVGTKSRQKASSKKGDGNSSSETESDPRIRGAAGMAGADDDDASSDETVSDDRTQ</sequence>
<feature type="region of interest" description="Disordered" evidence="12">
    <location>
        <begin position="187"/>
        <end position="225"/>
    </location>
</feature>
<dbReference type="Gramene" id="Pp3c13_19680V3.2">
    <property type="protein sequence ID" value="Pp3c13_19680V3.2"/>
    <property type="gene ID" value="Pp3c13_19680"/>
</dbReference>
<protein>
    <recommendedName>
        <fullName evidence="22">SNF2 family DNA-dependent ATPase</fullName>
    </recommendedName>
</protein>
<keyword evidence="7" id="KW-0378">Hydrolase</keyword>
<dbReference type="InterPro" id="IPR049730">
    <property type="entry name" value="SNF2/RAD54-like_C"/>
</dbReference>
<dbReference type="Gramene" id="Pp3c13_19680V3.1">
    <property type="protein sequence ID" value="Pp3c13_19680V3.1"/>
    <property type="gene ID" value="Pp3c13_19680"/>
</dbReference>
<gene>
    <name evidence="20" type="primary">LOC112290881</name>
    <name evidence="19" type="ORF">PHYPA_017585</name>
</gene>
<dbReference type="PANTHER" id="PTHR45623">
    <property type="entry name" value="CHROMODOMAIN-HELICASE-DNA-BINDING PROTEIN 3-RELATED-RELATED"/>
    <property type="match status" value="1"/>
</dbReference>
<evidence type="ECO:0000256" key="1">
    <source>
        <dbReference type="ARBA" id="ARBA00004123"/>
    </source>
</evidence>
<dbReference type="Pfam" id="PF00385">
    <property type="entry name" value="Chromo"/>
    <property type="match status" value="1"/>
</dbReference>
<dbReference type="Gene3D" id="1.10.10.60">
    <property type="entry name" value="Homeodomain-like"/>
    <property type="match status" value="1"/>
</dbReference>
<dbReference type="SMART" id="SM00490">
    <property type="entry name" value="HELICc"/>
    <property type="match status" value="1"/>
</dbReference>
<dbReference type="InterPro" id="IPR000313">
    <property type="entry name" value="PWWP_dom"/>
</dbReference>
<reference evidence="19 21" key="2">
    <citation type="journal article" date="2018" name="Plant J.">
        <title>The Physcomitrella patens chromosome-scale assembly reveals moss genome structure and evolution.</title>
        <authorList>
            <person name="Lang D."/>
            <person name="Ullrich K.K."/>
            <person name="Murat F."/>
            <person name="Fuchs J."/>
            <person name="Jenkins J."/>
            <person name="Haas F.B."/>
            <person name="Piednoel M."/>
            <person name="Gundlach H."/>
            <person name="Van Bel M."/>
            <person name="Meyberg R."/>
            <person name="Vives C."/>
            <person name="Morata J."/>
            <person name="Symeonidi A."/>
            <person name="Hiss M."/>
            <person name="Muchero W."/>
            <person name="Kamisugi Y."/>
            <person name="Saleh O."/>
            <person name="Blanc G."/>
            <person name="Decker E.L."/>
            <person name="van Gessel N."/>
            <person name="Grimwood J."/>
            <person name="Hayes R.D."/>
            <person name="Graham S.W."/>
            <person name="Gunter L.E."/>
            <person name="McDaniel S.F."/>
            <person name="Hoernstein S.N.W."/>
            <person name="Larsson A."/>
            <person name="Li F.W."/>
            <person name="Perroud P.F."/>
            <person name="Phillips J."/>
            <person name="Ranjan P."/>
            <person name="Rokshar D.S."/>
            <person name="Rothfels C.J."/>
            <person name="Schneider L."/>
            <person name="Shu S."/>
            <person name="Stevenson D.W."/>
            <person name="Thummler F."/>
            <person name="Tillich M."/>
            <person name="Villarreal Aguilar J.C."/>
            <person name="Widiez T."/>
            <person name="Wong G.K."/>
            <person name="Wymore A."/>
            <person name="Zhang Y."/>
            <person name="Zimmer A.D."/>
            <person name="Quatrano R.S."/>
            <person name="Mayer K.F.X."/>
            <person name="Goodstein D."/>
            <person name="Casacuberta J.M."/>
            <person name="Vandepoele K."/>
            <person name="Reski R."/>
            <person name="Cuming A.C."/>
            <person name="Tuskan G.A."/>
            <person name="Maumus F."/>
            <person name="Salse J."/>
            <person name="Schmutz J."/>
            <person name="Rensing S.A."/>
        </authorList>
    </citation>
    <scope>NUCLEOTIDE SEQUENCE [LARGE SCALE GENOMIC DNA]</scope>
    <source>
        <strain evidence="20 21">cv. Gransden 2004</strain>
    </source>
</reference>